<organism evidence="1 2">
    <name type="scientific">Rhodosorus marinus</name>
    <dbReference type="NCBI Taxonomy" id="101924"/>
    <lineage>
        <taxon>Eukaryota</taxon>
        <taxon>Rhodophyta</taxon>
        <taxon>Stylonematophyceae</taxon>
        <taxon>Stylonematales</taxon>
        <taxon>Stylonemataceae</taxon>
        <taxon>Rhodosorus</taxon>
    </lineage>
</organism>
<dbReference type="EMBL" id="JAMWBK010000013">
    <property type="protein sequence ID" value="KAJ8900786.1"/>
    <property type="molecule type" value="Genomic_DNA"/>
</dbReference>
<keyword evidence="2" id="KW-1185">Reference proteome</keyword>
<dbReference type="Proteomes" id="UP001157974">
    <property type="component" value="Unassembled WGS sequence"/>
</dbReference>
<sequence>MKRSREDILQLNVVECLRSRREVQAGSSVCMSSGRGRAVAASLVKSLSRCEVSTSSLSRVTGGGGFLLCPSVLLALVKSRLLHSKDLAILLENGRLLKLCRCENGSRDLVLELSSFEFEDHARVLASLLIALDPEAATSITTQMKDTPATSKTCAIVLDHLLTNSPQSNAVELALAAEATELVPKKVAGYIQILREKCGDAAAGSACTSLLNGIVSGRLDRINIPACAHLARLLLRDKSNSTLRSFHELLCFPENSGRDENEFSLVTAFVRLAMGVAGYSKCLRNFLLSSPPFRIRAMAKLLVRWIPHEHISWTAATATVMNNTPRHREILEMYIIESTKRLSIGEDMENLLVGQRRTDSELQTLAEVFGKDEEQAVERINRLRFFRRSYFQAEFVPRLLQLELFSSAQLEKTRVNVIKLLGDRKLIDGNAATLAAADIENRLNRGGAKTSACEFATTLKLRILGEDLPVAVWTLINALAGRLLPNVSRVPRENLASGILVCATNESPSWVPEFLQVVLGDDSCIDVRKALRNELVHLKSSSDSCSFDPRRFAQAILLFYGMESGMSEFREPVGPEDEDFSESVFARNSIKSPEERAYLINFSVDYLFIVEALNRARPSETRIRPPKALAALLVWYTDMRVRDGEEKVLFSTEVEKSVQQLASANNVDFKRWLSHEVRSGLPDVRKCGQIILEMQRKCVEADAVASVLDLVVLYSRESHSINCDVHGLVLGLLSVEKDLQFLDQERNSAVSVLLEAIGLTLSKYPTKQAVTVLLEVLSLFSPAIVLGTREPFDTALCLFSPWLKILELPPWPESVYRCLLNLEGACTAPPHLPVFVWAHVAQAFDRRLPSNKKSESWSVAAIVDQKAAGDVEWGASWTFPSWLVDGLSLVLHAQRRRCVLDQLTDELRCLGRSEGSRRTEIVRMLDCMLRLSNIISAQEMASENDLDLLYAFAAVRFTYYTDVTFPDIVALDKPAVFNLYNSVLEYATELADRRVVQWSLLSSCGYLSGSGRRSFQSLLGHSASIDKFFAALLSIYTGDRAVSIRVRKGLEIAVLELSQFFEDEVYSGTESIRPFNPTLSDMLIQRIT</sequence>
<evidence type="ECO:0000313" key="1">
    <source>
        <dbReference type="EMBL" id="KAJ8900786.1"/>
    </source>
</evidence>
<accession>A0AAV8UEB4</accession>
<proteinExistence type="predicted"/>
<evidence type="ECO:0000313" key="2">
    <source>
        <dbReference type="Proteomes" id="UP001157974"/>
    </source>
</evidence>
<name>A0AAV8UEB4_9RHOD</name>
<dbReference type="AlphaFoldDB" id="A0AAV8UEB4"/>
<gene>
    <name evidence="1" type="ORF">NDN08_000086</name>
</gene>
<protein>
    <submittedName>
        <fullName evidence="1">Uncharacterized protein</fullName>
    </submittedName>
</protein>
<reference evidence="1 2" key="1">
    <citation type="journal article" date="2023" name="Nat. Commun.">
        <title>Origin of minicircular mitochondrial genomes in red algae.</title>
        <authorList>
            <person name="Lee Y."/>
            <person name="Cho C.H."/>
            <person name="Lee Y.M."/>
            <person name="Park S.I."/>
            <person name="Yang J.H."/>
            <person name="West J.A."/>
            <person name="Bhattacharya D."/>
            <person name="Yoon H.S."/>
        </authorList>
    </citation>
    <scope>NUCLEOTIDE SEQUENCE [LARGE SCALE GENOMIC DNA]</scope>
    <source>
        <strain evidence="1 2">CCMP1338</strain>
        <tissue evidence="1">Whole cell</tissue>
    </source>
</reference>
<comment type="caution">
    <text evidence="1">The sequence shown here is derived from an EMBL/GenBank/DDBJ whole genome shotgun (WGS) entry which is preliminary data.</text>
</comment>